<proteinExistence type="predicted"/>
<dbReference type="EMBL" id="CVQH01026194">
    <property type="protein sequence ID" value="CRK40203.1"/>
    <property type="molecule type" value="Genomic_DNA"/>
</dbReference>
<feature type="compositionally biased region" description="Low complexity" evidence="8">
    <location>
        <begin position="130"/>
        <end position="147"/>
    </location>
</feature>
<comment type="catalytic activity">
    <reaction evidence="7">
        <text>[(1-&gt;4)-alpha-D-galacturonosyl](n) + H2O = alpha-D-galacturonate + [(1-&gt;4)-alpha-D-galacturonosyl](n-1)</text>
        <dbReference type="Rhea" id="RHEA:14117"/>
        <dbReference type="Rhea" id="RHEA-COMP:14570"/>
        <dbReference type="Rhea" id="RHEA-COMP:14572"/>
        <dbReference type="ChEBI" id="CHEBI:15377"/>
        <dbReference type="ChEBI" id="CHEBI:58658"/>
        <dbReference type="ChEBI" id="CHEBI:140523"/>
        <dbReference type="EC" id="3.2.1.67"/>
    </reaction>
</comment>
<feature type="region of interest" description="Disordered" evidence="8">
    <location>
        <begin position="130"/>
        <end position="154"/>
    </location>
</feature>
<dbReference type="PANTHER" id="PTHR31736">
    <property type="match status" value="1"/>
</dbReference>
<name>A0A0G4N153_VERLO</name>
<evidence type="ECO:0000256" key="4">
    <source>
        <dbReference type="ARBA" id="ARBA00023157"/>
    </source>
</evidence>
<feature type="chain" id="PRO_5002567846" description="galacturonan 1,4-alpha-galacturonidase" evidence="9">
    <location>
        <begin position="21"/>
        <end position="165"/>
    </location>
</feature>
<dbReference type="InterPro" id="IPR011050">
    <property type="entry name" value="Pectin_lyase_fold/virulence"/>
</dbReference>
<evidence type="ECO:0000256" key="1">
    <source>
        <dbReference type="ARBA" id="ARBA00004613"/>
    </source>
</evidence>
<comment type="function">
    <text evidence="5">Specific in hydrolyzing the terminal glycosidic bond of polygalacturonic acid and oligogalacturonates.</text>
</comment>
<evidence type="ECO:0000313" key="11">
    <source>
        <dbReference type="Proteomes" id="UP000044602"/>
    </source>
</evidence>
<keyword evidence="3" id="KW-0677">Repeat</keyword>
<comment type="subcellular location">
    <subcellularLocation>
        <location evidence="1">Secreted</location>
    </subcellularLocation>
</comment>
<evidence type="ECO:0000256" key="2">
    <source>
        <dbReference type="ARBA" id="ARBA00022525"/>
    </source>
</evidence>
<dbReference type="PANTHER" id="PTHR31736:SF6">
    <property type="entry name" value="EXOPOLYGALACTURONASE B-RELATED"/>
    <property type="match status" value="1"/>
</dbReference>
<reference evidence="10 11" key="1">
    <citation type="submission" date="2015-05" db="EMBL/GenBank/DDBJ databases">
        <authorList>
            <person name="Wang D.B."/>
            <person name="Wang M."/>
        </authorList>
    </citation>
    <scope>NUCLEOTIDE SEQUENCE [LARGE SCALE GENOMIC DNA]</scope>
    <source>
        <strain evidence="10">VL1</strain>
    </source>
</reference>
<evidence type="ECO:0000256" key="6">
    <source>
        <dbReference type="ARBA" id="ARBA00038933"/>
    </source>
</evidence>
<evidence type="ECO:0000256" key="5">
    <source>
        <dbReference type="ARBA" id="ARBA00037312"/>
    </source>
</evidence>
<keyword evidence="9" id="KW-0732">Signal</keyword>
<evidence type="ECO:0000256" key="8">
    <source>
        <dbReference type="SAM" id="MobiDB-lite"/>
    </source>
</evidence>
<sequence length="165" mass="17842">MRFSQVLSFVAVAATAAVEAVSLPPGVPRNVLEFRDKHPYKNPKPGCRKIVRIRASEDDEDDVSAEFKKGVEEANNGGTLYLPEGETFVIGKVLDLTGLSDIHVRLDGEIKVCSVSIDIRVWRLLMPCSSQTTSSTGRRTHGTTPSSAPSCSVSTHLSEGLLTQC</sequence>
<accession>A0A0G4N153</accession>
<keyword evidence="11" id="KW-1185">Reference proteome</keyword>
<dbReference type="Gene3D" id="2.160.20.10">
    <property type="entry name" value="Single-stranded right-handed beta-helix, Pectin lyase-like"/>
    <property type="match status" value="1"/>
</dbReference>
<dbReference type="SUPFAM" id="SSF51126">
    <property type="entry name" value="Pectin lyase-like"/>
    <property type="match status" value="1"/>
</dbReference>
<dbReference type="GO" id="GO:0005576">
    <property type="term" value="C:extracellular region"/>
    <property type="evidence" value="ECO:0007669"/>
    <property type="project" value="UniProtKB-SubCell"/>
</dbReference>
<dbReference type="AlphaFoldDB" id="A0A0G4N153"/>
<dbReference type="EC" id="3.2.1.67" evidence="6"/>
<dbReference type="Proteomes" id="UP000044602">
    <property type="component" value="Unassembled WGS sequence"/>
</dbReference>
<organism evidence="10 11">
    <name type="scientific">Verticillium longisporum</name>
    <name type="common">Verticillium dahliae var. longisporum</name>
    <dbReference type="NCBI Taxonomy" id="100787"/>
    <lineage>
        <taxon>Eukaryota</taxon>
        <taxon>Fungi</taxon>
        <taxon>Dikarya</taxon>
        <taxon>Ascomycota</taxon>
        <taxon>Pezizomycotina</taxon>
        <taxon>Sordariomycetes</taxon>
        <taxon>Hypocreomycetidae</taxon>
        <taxon>Glomerellales</taxon>
        <taxon>Plectosphaerellaceae</taxon>
        <taxon>Verticillium</taxon>
    </lineage>
</organism>
<evidence type="ECO:0000256" key="7">
    <source>
        <dbReference type="ARBA" id="ARBA00048766"/>
    </source>
</evidence>
<keyword evidence="4" id="KW-1015">Disulfide bond</keyword>
<dbReference type="GO" id="GO:0047911">
    <property type="term" value="F:galacturan 1,4-alpha-galacturonidase activity"/>
    <property type="evidence" value="ECO:0007669"/>
    <property type="project" value="UniProtKB-EC"/>
</dbReference>
<gene>
    <name evidence="10" type="ORF">BN1708_008139</name>
</gene>
<evidence type="ECO:0000256" key="9">
    <source>
        <dbReference type="SAM" id="SignalP"/>
    </source>
</evidence>
<keyword evidence="2" id="KW-0964">Secreted</keyword>
<feature type="signal peptide" evidence="9">
    <location>
        <begin position="1"/>
        <end position="20"/>
    </location>
</feature>
<evidence type="ECO:0000313" key="10">
    <source>
        <dbReference type="EMBL" id="CRK40203.1"/>
    </source>
</evidence>
<protein>
    <recommendedName>
        <fullName evidence="6">galacturonan 1,4-alpha-galacturonidase</fullName>
        <ecNumber evidence="6">3.2.1.67</ecNumber>
    </recommendedName>
</protein>
<dbReference type="STRING" id="100787.A0A0G4N153"/>
<dbReference type="InterPro" id="IPR012334">
    <property type="entry name" value="Pectin_lyas_fold"/>
</dbReference>
<evidence type="ECO:0000256" key="3">
    <source>
        <dbReference type="ARBA" id="ARBA00022737"/>
    </source>
</evidence>